<reference evidence="2" key="1">
    <citation type="submission" date="2020-10" db="EMBL/GenBank/DDBJ databases">
        <title>Genome sequence of the unusual species of purple photosynthetic bacteria, Phaeovibrio sulfidiphilus DSM 23193, type strain.</title>
        <authorList>
            <person name="Kyndt J.A."/>
            <person name="Meyer T.E."/>
        </authorList>
    </citation>
    <scope>NUCLEOTIDE SEQUENCE</scope>
    <source>
        <strain evidence="2">DSM 23193</strain>
    </source>
</reference>
<dbReference type="CDD" id="cd00371">
    <property type="entry name" value="HMA"/>
    <property type="match status" value="1"/>
</dbReference>
<protein>
    <submittedName>
        <fullName evidence="2">Heavy-metal-associated domain-containing protein</fullName>
    </submittedName>
</protein>
<dbReference type="RefSeq" id="WP_192534144.1">
    <property type="nucleotide sequence ID" value="NZ_JACZHT010000003.1"/>
</dbReference>
<keyword evidence="3" id="KW-1185">Reference proteome</keyword>
<dbReference type="InterPro" id="IPR036163">
    <property type="entry name" value="HMA_dom_sf"/>
</dbReference>
<dbReference type="GO" id="GO:0046872">
    <property type="term" value="F:metal ion binding"/>
    <property type="evidence" value="ECO:0007669"/>
    <property type="project" value="InterPro"/>
</dbReference>
<dbReference type="AlphaFoldDB" id="A0A8J7CPL5"/>
<dbReference type="Pfam" id="PF00403">
    <property type="entry name" value="HMA"/>
    <property type="match status" value="1"/>
</dbReference>
<organism evidence="2 3">
    <name type="scientific">Phaeovibrio sulfidiphilus</name>
    <dbReference type="NCBI Taxonomy" id="1220600"/>
    <lineage>
        <taxon>Bacteria</taxon>
        <taxon>Pseudomonadati</taxon>
        <taxon>Pseudomonadota</taxon>
        <taxon>Alphaproteobacteria</taxon>
        <taxon>Rhodospirillales</taxon>
        <taxon>Rhodospirillaceae</taxon>
        <taxon>Phaeovibrio</taxon>
    </lineage>
</organism>
<evidence type="ECO:0000313" key="3">
    <source>
        <dbReference type="Proteomes" id="UP000631034"/>
    </source>
</evidence>
<dbReference type="SUPFAM" id="SSF55008">
    <property type="entry name" value="HMA, heavy metal-associated domain"/>
    <property type="match status" value="1"/>
</dbReference>
<gene>
    <name evidence="2" type="ORF">IHV25_05710</name>
</gene>
<name>A0A8J7CPL5_9PROT</name>
<dbReference type="EMBL" id="JACZHT010000003">
    <property type="protein sequence ID" value="MBE1237142.1"/>
    <property type="molecule type" value="Genomic_DNA"/>
</dbReference>
<proteinExistence type="predicted"/>
<accession>A0A8J7CPL5</accession>
<dbReference type="Proteomes" id="UP000631034">
    <property type="component" value="Unassembled WGS sequence"/>
</dbReference>
<dbReference type="PROSITE" id="PS50846">
    <property type="entry name" value="HMA_2"/>
    <property type="match status" value="1"/>
</dbReference>
<dbReference type="InterPro" id="IPR006121">
    <property type="entry name" value="HMA_dom"/>
</dbReference>
<feature type="domain" description="HMA" evidence="1">
    <location>
        <begin position="2"/>
        <end position="65"/>
    </location>
</feature>
<evidence type="ECO:0000313" key="2">
    <source>
        <dbReference type="EMBL" id="MBE1237142.1"/>
    </source>
</evidence>
<comment type="caution">
    <text evidence="2">The sequence shown here is derived from an EMBL/GenBank/DDBJ whole genome shotgun (WGS) entry which is preliminary data.</text>
</comment>
<dbReference type="Gene3D" id="3.30.70.100">
    <property type="match status" value="1"/>
</dbReference>
<sequence length="65" mass="6649">MDEQLFTVRGMTCGGCLASVERAVKSAAPGASVHIDMDNGVVRVSPPGDLAAIKDAVQSAGFDVE</sequence>
<evidence type="ECO:0000259" key="1">
    <source>
        <dbReference type="PROSITE" id="PS50846"/>
    </source>
</evidence>